<keyword evidence="2" id="KW-1185">Reference proteome</keyword>
<dbReference type="OrthoDB" id="7665031at2"/>
<accession>A0A2V4N0C2</accession>
<protein>
    <submittedName>
        <fullName evidence="1">Uncharacterized protein</fullName>
    </submittedName>
</protein>
<dbReference type="Proteomes" id="UP000248012">
    <property type="component" value="Unassembled WGS sequence"/>
</dbReference>
<organism evidence="1 2">
    <name type="scientific">Litorivita pollutaquae</name>
    <dbReference type="NCBI Taxonomy" id="2200892"/>
    <lineage>
        <taxon>Bacteria</taxon>
        <taxon>Pseudomonadati</taxon>
        <taxon>Pseudomonadota</taxon>
        <taxon>Alphaproteobacteria</taxon>
        <taxon>Rhodobacterales</taxon>
        <taxon>Paracoccaceae</taxon>
        <taxon>Litorivita</taxon>
    </lineage>
</organism>
<evidence type="ECO:0000313" key="1">
    <source>
        <dbReference type="EMBL" id="PYC47392.1"/>
    </source>
</evidence>
<proteinExistence type="predicted"/>
<reference evidence="1 2" key="1">
    <citation type="submission" date="2018-05" db="EMBL/GenBank/DDBJ databases">
        <title>Oceanovita maritima gen. nov., sp. nov., a marine bacterium in the family Rhodobacteraceae isolated from surface seawater of Lundu port Xiamen, China.</title>
        <authorList>
            <person name="Hetharua B.H."/>
            <person name="Min D."/>
            <person name="Liao H."/>
            <person name="Tian Y."/>
        </authorList>
    </citation>
    <scope>NUCLEOTIDE SEQUENCE [LARGE SCALE GENOMIC DNA]</scope>
    <source>
        <strain evidence="1 2">FSX-11</strain>
    </source>
</reference>
<dbReference type="AlphaFoldDB" id="A0A2V4N0C2"/>
<comment type="caution">
    <text evidence="1">The sequence shown here is derived from an EMBL/GenBank/DDBJ whole genome shotgun (WGS) entry which is preliminary data.</text>
</comment>
<name>A0A2V4N0C2_9RHOB</name>
<sequence length="180" mass="19690">MAICAGVICAAAGTAGSAQGFWEYEDWRVWVEEVDTGEDLRRTCTAMTGGDGDPSVSIAFSNGDAGPPTVFPSVVIREHAPRHYQTGMRDGQAAYVRFDDEDTVEGVVRGYLDEGVFEVAEITYHHPVSQWVLEAMRRNYQMDTVVEHKVYFSAFLNGFSAAYLKAAVECGFDGSGVLID</sequence>
<gene>
    <name evidence="1" type="ORF">DI396_10525</name>
</gene>
<evidence type="ECO:0000313" key="2">
    <source>
        <dbReference type="Proteomes" id="UP000248012"/>
    </source>
</evidence>
<dbReference type="EMBL" id="QFVT01000006">
    <property type="protein sequence ID" value="PYC47392.1"/>
    <property type="molecule type" value="Genomic_DNA"/>
</dbReference>